<keyword evidence="3" id="KW-1185">Reference proteome</keyword>
<gene>
    <name evidence="2" type="ORF">BLNAU_14739</name>
</gene>
<dbReference type="Gene3D" id="3.30.565.10">
    <property type="entry name" value="Histidine kinase-like ATPase, C-terminal domain"/>
    <property type="match status" value="1"/>
</dbReference>
<dbReference type="Proteomes" id="UP001281761">
    <property type="component" value="Unassembled WGS sequence"/>
</dbReference>
<dbReference type="InterPro" id="IPR004358">
    <property type="entry name" value="Sig_transdc_His_kin-like_C"/>
</dbReference>
<dbReference type="GO" id="GO:0016301">
    <property type="term" value="F:kinase activity"/>
    <property type="evidence" value="ECO:0007669"/>
    <property type="project" value="UniProtKB-KW"/>
</dbReference>
<dbReference type="PROSITE" id="PS50109">
    <property type="entry name" value="HIS_KIN"/>
    <property type="match status" value="1"/>
</dbReference>
<evidence type="ECO:0000313" key="2">
    <source>
        <dbReference type="EMBL" id="KAK2950328.1"/>
    </source>
</evidence>
<dbReference type="InterPro" id="IPR005467">
    <property type="entry name" value="His_kinase_dom"/>
</dbReference>
<reference evidence="2 3" key="1">
    <citation type="journal article" date="2022" name="bioRxiv">
        <title>Genomics of Preaxostyla Flagellates Illuminates Evolutionary Transitions and the Path Towards Mitochondrial Loss.</title>
        <authorList>
            <person name="Novak L.V.F."/>
            <person name="Treitli S.C."/>
            <person name="Pyrih J."/>
            <person name="Halakuc P."/>
            <person name="Pipaliya S.V."/>
            <person name="Vacek V."/>
            <person name="Brzon O."/>
            <person name="Soukal P."/>
            <person name="Eme L."/>
            <person name="Dacks J.B."/>
            <person name="Karnkowska A."/>
            <person name="Elias M."/>
            <person name="Hampl V."/>
        </authorList>
    </citation>
    <scope>NUCLEOTIDE SEQUENCE [LARGE SCALE GENOMIC DNA]</scope>
    <source>
        <strain evidence="2">NAU3</strain>
        <tissue evidence="2">Gut</tissue>
    </source>
</reference>
<dbReference type="InterPro" id="IPR052023">
    <property type="entry name" value="Histidine_kinase_KdpD"/>
</dbReference>
<dbReference type="PRINTS" id="PR00344">
    <property type="entry name" value="BCTRLSENSOR"/>
</dbReference>
<keyword evidence="2" id="KW-0418">Kinase</keyword>
<organism evidence="2 3">
    <name type="scientific">Blattamonas nauphoetae</name>
    <dbReference type="NCBI Taxonomy" id="2049346"/>
    <lineage>
        <taxon>Eukaryota</taxon>
        <taxon>Metamonada</taxon>
        <taxon>Preaxostyla</taxon>
        <taxon>Oxymonadida</taxon>
        <taxon>Blattamonas</taxon>
    </lineage>
</organism>
<feature type="domain" description="Histidine kinase" evidence="1">
    <location>
        <begin position="231"/>
        <end position="338"/>
    </location>
</feature>
<accession>A0ABQ9XG82</accession>
<sequence length="384" mass="42664">MLEEHIVLDGAVGSGNENDMDSYVIDEHISLTTEQKTKVVFHSFQNVLTSLVEGIEACITSLDDPSIPIFQNTLAVGGQIMSQLDQIANLVPLLLQLPDLVPVIVGEIGDARNVCDSLSKQDPEDDLLQMKCHIFTENLDWVQNDLIPIILTRVGEMVKRLPLPSNAWIVYKTETLRQNMANVMLAVAHGSKQATGLVLSEKERTKAGMHVLHLNVRGPNGSDWIAIPPIFQDIMRDILMNARKYCYPGGTLWGEMVSNGETVTIKVKDNGRGIPEDEVRQCVHFGFRGSNVTDRRTLGAGYGLTKAYVFTKQFGGTFEIRTRLGVGTVFLITLPVPKSFRVILPPEEEIARAVLDEKQREQIEFQDSAILAMPKETYTRFGGC</sequence>
<dbReference type="PANTHER" id="PTHR45569:SF1">
    <property type="entry name" value="SENSOR PROTEIN KDPD"/>
    <property type="match status" value="1"/>
</dbReference>
<dbReference type="InterPro" id="IPR036890">
    <property type="entry name" value="HATPase_C_sf"/>
</dbReference>
<dbReference type="EMBL" id="JARBJD010000138">
    <property type="protein sequence ID" value="KAK2950328.1"/>
    <property type="molecule type" value="Genomic_DNA"/>
</dbReference>
<dbReference type="CDD" id="cd00075">
    <property type="entry name" value="HATPase"/>
    <property type="match status" value="1"/>
</dbReference>
<name>A0ABQ9XG82_9EUKA</name>
<keyword evidence="2" id="KW-0808">Transferase</keyword>
<dbReference type="SUPFAM" id="SSF55874">
    <property type="entry name" value="ATPase domain of HSP90 chaperone/DNA topoisomerase II/histidine kinase"/>
    <property type="match status" value="1"/>
</dbReference>
<dbReference type="Pfam" id="PF02518">
    <property type="entry name" value="HATPase_c"/>
    <property type="match status" value="1"/>
</dbReference>
<proteinExistence type="predicted"/>
<comment type="caution">
    <text evidence="2">The sequence shown here is derived from an EMBL/GenBank/DDBJ whole genome shotgun (WGS) entry which is preliminary data.</text>
</comment>
<dbReference type="InterPro" id="IPR003594">
    <property type="entry name" value="HATPase_dom"/>
</dbReference>
<protein>
    <submittedName>
        <fullName evidence="2">Sensor histidine kinase</fullName>
    </submittedName>
</protein>
<dbReference type="SMART" id="SM00387">
    <property type="entry name" value="HATPase_c"/>
    <property type="match status" value="1"/>
</dbReference>
<dbReference type="PANTHER" id="PTHR45569">
    <property type="entry name" value="SENSOR PROTEIN KDPD"/>
    <property type="match status" value="1"/>
</dbReference>
<evidence type="ECO:0000313" key="3">
    <source>
        <dbReference type="Proteomes" id="UP001281761"/>
    </source>
</evidence>
<evidence type="ECO:0000259" key="1">
    <source>
        <dbReference type="PROSITE" id="PS50109"/>
    </source>
</evidence>